<dbReference type="PROSITE" id="PS51257">
    <property type="entry name" value="PROKAR_LIPOPROTEIN"/>
    <property type="match status" value="1"/>
</dbReference>
<feature type="chain" id="PRO_5045070796" description="PepSY domain-containing protein" evidence="1">
    <location>
        <begin position="27"/>
        <end position="190"/>
    </location>
</feature>
<keyword evidence="3" id="KW-1185">Reference proteome</keyword>
<keyword evidence="1" id="KW-0732">Signal</keyword>
<dbReference type="EMBL" id="CP092365">
    <property type="protein sequence ID" value="ULN54336.1"/>
    <property type="molecule type" value="Genomic_DNA"/>
</dbReference>
<name>A0ABY3U312_9MYCO</name>
<evidence type="ECO:0000313" key="2">
    <source>
        <dbReference type="EMBL" id="ULN54336.1"/>
    </source>
</evidence>
<gene>
    <name evidence="2" type="ORF">MIU77_08905</name>
</gene>
<reference evidence="2" key="1">
    <citation type="submission" date="2022-08" db="EMBL/GenBank/DDBJ databases">
        <title>Complete genome sequence of 14 non-tuberculosis mycobacteria type-strains.</title>
        <authorList>
            <person name="Igarashi Y."/>
            <person name="Osugi A."/>
            <person name="Mitarai S."/>
        </authorList>
    </citation>
    <scope>NUCLEOTIDE SEQUENCE</scope>
    <source>
        <strain evidence="2">DSM 45575</strain>
    </source>
</reference>
<organism evidence="2 3">
    <name type="scientific">Mycolicibacillus parakoreensis</name>
    <dbReference type="NCBI Taxonomy" id="1069221"/>
    <lineage>
        <taxon>Bacteria</taxon>
        <taxon>Bacillati</taxon>
        <taxon>Actinomycetota</taxon>
        <taxon>Actinomycetes</taxon>
        <taxon>Mycobacteriales</taxon>
        <taxon>Mycobacteriaceae</taxon>
        <taxon>Mycolicibacillus</taxon>
    </lineage>
</organism>
<protein>
    <recommendedName>
        <fullName evidence="4">PepSY domain-containing protein</fullName>
    </recommendedName>
</protein>
<evidence type="ECO:0000256" key="1">
    <source>
        <dbReference type="SAM" id="SignalP"/>
    </source>
</evidence>
<evidence type="ECO:0000313" key="3">
    <source>
        <dbReference type="Proteomes" id="UP001055200"/>
    </source>
</evidence>
<evidence type="ECO:0008006" key="4">
    <source>
        <dbReference type="Google" id="ProtNLM"/>
    </source>
</evidence>
<dbReference type="RefSeq" id="WP_240172532.1">
    <property type="nucleotide sequence ID" value="NZ_CP092365.1"/>
</dbReference>
<sequence>MTGLRLLAVAAAMVAALIGCDPSRPAGPVPPGPSAPVAPQAPPDPQTLLRAGATAIANLPGSTLVFIAEDTDSAEDTGTWTARLVTTDGTEQQVTLGVDGDVVLDGPVPVTDTGTDKVERRERVGAARLDYRGAVDKTLAAVPDGSITELRLNGDADGVRWAATVWDLTPVAHRVTLDAASGELIADTTG</sequence>
<accession>A0ABY3U312</accession>
<dbReference type="Proteomes" id="UP001055200">
    <property type="component" value="Chromosome"/>
</dbReference>
<feature type="signal peptide" evidence="1">
    <location>
        <begin position="1"/>
        <end position="26"/>
    </location>
</feature>
<proteinExistence type="predicted"/>